<protein>
    <submittedName>
        <fullName evidence="1">Uncharacterized protein</fullName>
    </submittedName>
</protein>
<sequence>MHNDPTQLYQIPPANYTSQPDMLVNASQGVPVPPYPDIGINELPPDYTAASQPSNNIVKL</sequence>
<keyword evidence="2" id="KW-1185">Reference proteome</keyword>
<comment type="caution">
    <text evidence="1">The sequence shown here is derived from an EMBL/GenBank/DDBJ whole genome shotgun (WGS) entry which is preliminary data.</text>
</comment>
<proteinExistence type="predicted"/>
<dbReference type="AlphaFoldDB" id="A0ABD2PV55"/>
<gene>
    <name evidence="1" type="ORF">Ciccas_011090</name>
</gene>
<dbReference type="EMBL" id="JBJKFK010003035">
    <property type="protein sequence ID" value="KAL3310346.1"/>
    <property type="molecule type" value="Genomic_DNA"/>
</dbReference>
<dbReference type="Proteomes" id="UP001626550">
    <property type="component" value="Unassembled WGS sequence"/>
</dbReference>
<name>A0ABD2PV55_9PLAT</name>
<reference evidence="1 2" key="1">
    <citation type="submission" date="2024-11" db="EMBL/GenBank/DDBJ databases">
        <title>Adaptive evolution of stress response genes in parasites aligns with host niche diversity.</title>
        <authorList>
            <person name="Hahn C."/>
            <person name="Resl P."/>
        </authorList>
    </citation>
    <scope>NUCLEOTIDE SEQUENCE [LARGE SCALE GENOMIC DNA]</scope>
    <source>
        <strain evidence="1">EGGRZ-B1_66</strain>
        <tissue evidence="1">Body</tissue>
    </source>
</reference>
<accession>A0ABD2PV55</accession>
<evidence type="ECO:0000313" key="2">
    <source>
        <dbReference type="Proteomes" id="UP001626550"/>
    </source>
</evidence>
<evidence type="ECO:0000313" key="1">
    <source>
        <dbReference type="EMBL" id="KAL3310346.1"/>
    </source>
</evidence>
<organism evidence="1 2">
    <name type="scientific">Cichlidogyrus casuarinus</name>
    <dbReference type="NCBI Taxonomy" id="1844966"/>
    <lineage>
        <taxon>Eukaryota</taxon>
        <taxon>Metazoa</taxon>
        <taxon>Spiralia</taxon>
        <taxon>Lophotrochozoa</taxon>
        <taxon>Platyhelminthes</taxon>
        <taxon>Monogenea</taxon>
        <taxon>Monopisthocotylea</taxon>
        <taxon>Dactylogyridea</taxon>
        <taxon>Ancyrocephalidae</taxon>
        <taxon>Cichlidogyrus</taxon>
    </lineage>
</organism>